<proteinExistence type="predicted"/>
<accession>A0A8H3PKR3</accession>
<dbReference type="PROSITE" id="PS50297">
    <property type="entry name" value="ANK_REP_REGION"/>
    <property type="match status" value="4"/>
</dbReference>
<reference evidence="6" key="1">
    <citation type="submission" date="2021-03" db="EMBL/GenBank/DDBJ databases">
        <authorList>
            <person name="Tagirdzhanova G."/>
        </authorList>
    </citation>
    <scope>NUCLEOTIDE SEQUENCE</scope>
</reference>
<protein>
    <submittedName>
        <fullName evidence="6">Uncharacterized protein</fullName>
    </submittedName>
</protein>
<dbReference type="Proteomes" id="UP000664203">
    <property type="component" value="Unassembled WGS sequence"/>
</dbReference>
<dbReference type="PANTHER" id="PTHR10039">
    <property type="entry name" value="AMELOGENIN"/>
    <property type="match status" value="1"/>
</dbReference>
<dbReference type="InterPro" id="IPR056884">
    <property type="entry name" value="NPHP3-like_N"/>
</dbReference>
<dbReference type="InterPro" id="IPR036770">
    <property type="entry name" value="Ankyrin_rpt-contain_sf"/>
</dbReference>
<evidence type="ECO:0000313" key="7">
    <source>
        <dbReference type="Proteomes" id="UP000664203"/>
    </source>
</evidence>
<dbReference type="InterPro" id="IPR002110">
    <property type="entry name" value="Ankyrin_rpt"/>
</dbReference>
<dbReference type="PANTHER" id="PTHR10039:SF15">
    <property type="entry name" value="NACHT DOMAIN-CONTAINING PROTEIN"/>
    <property type="match status" value="1"/>
</dbReference>
<evidence type="ECO:0000256" key="1">
    <source>
        <dbReference type="ARBA" id="ARBA00022737"/>
    </source>
</evidence>
<dbReference type="Pfam" id="PF00023">
    <property type="entry name" value="Ank"/>
    <property type="match status" value="1"/>
</dbReference>
<dbReference type="Gene3D" id="1.25.40.20">
    <property type="entry name" value="Ankyrin repeat-containing domain"/>
    <property type="match status" value="1"/>
</dbReference>
<dbReference type="Pfam" id="PF24883">
    <property type="entry name" value="NPHP3_N"/>
    <property type="match status" value="1"/>
</dbReference>
<dbReference type="Pfam" id="PF17111">
    <property type="entry name" value="PigL_N"/>
    <property type="match status" value="1"/>
</dbReference>
<feature type="domain" description="Azaphilone pigments biosynthesis cluster protein L N-terminal" evidence="3">
    <location>
        <begin position="3"/>
        <end position="100"/>
    </location>
</feature>
<feature type="domain" description="GPI inositol-deacylase winged helix" evidence="4">
    <location>
        <begin position="523"/>
        <end position="597"/>
    </location>
</feature>
<evidence type="ECO:0000313" key="6">
    <source>
        <dbReference type="EMBL" id="CAF9943562.1"/>
    </source>
</evidence>
<dbReference type="SUPFAM" id="SSF52540">
    <property type="entry name" value="P-loop containing nucleoside triphosphate hydrolases"/>
    <property type="match status" value="1"/>
</dbReference>
<feature type="repeat" description="ANK" evidence="2">
    <location>
        <begin position="718"/>
        <end position="750"/>
    </location>
</feature>
<feature type="repeat" description="ANK" evidence="2">
    <location>
        <begin position="784"/>
        <end position="816"/>
    </location>
</feature>
<dbReference type="SMART" id="SM00248">
    <property type="entry name" value="ANK"/>
    <property type="match status" value="6"/>
</dbReference>
<keyword evidence="7" id="KW-1185">Reference proteome</keyword>
<gene>
    <name evidence="6" type="ORF">ALECFALPRED_000694</name>
</gene>
<evidence type="ECO:0000259" key="3">
    <source>
        <dbReference type="Pfam" id="PF17111"/>
    </source>
</evidence>
<organism evidence="6 7">
    <name type="scientific">Alectoria fallacina</name>
    <dbReference type="NCBI Taxonomy" id="1903189"/>
    <lineage>
        <taxon>Eukaryota</taxon>
        <taxon>Fungi</taxon>
        <taxon>Dikarya</taxon>
        <taxon>Ascomycota</taxon>
        <taxon>Pezizomycotina</taxon>
        <taxon>Lecanoromycetes</taxon>
        <taxon>OSLEUM clade</taxon>
        <taxon>Lecanoromycetidae</taxon>
        <taxon>Lecanorales</taxon>
        <taxon>Lecanorineae</taxon>
        <taxon>Parmeliaceae</taxon>
        <taxon>Alectoria</taxon>
    </lineage>
</organism>
<sequence>MGDPFSLATGIAGLISLGLEVTKITRQYIQGVRNAAKDVDEFLTELSALVDVLHQLVEFLKNDRVGETNFEKTSVLLLTHKACEEKLKAIRVKLLKRSNDHKMIKALMWPFVKKEHRQTVVTIHQWVQTFQFALTIDGCQLLSKAAGDVTSTLRSQLRTLEETRKMSQAIPALQHSTQEASTWIKAILEYVKPFPATGEDMLNIKENVETLKRLALVVVPRPQEHGYLKTMNSNFGCTRKDQPACGVLGFVRVPKGDFFESRWLIQRKAGAGKTVLTSIVVDHIQSNTPLSNTAVAYIYFDYKNKDTQSVLSVFCNIVRQMLEQIANVPQEIQQFYDSLPSEHKENNLNVDQCFAFILIVCKDFDRVFLVFDALDECTVHDKNSNELRSKMISAIQKVSQSGSIFVTSRPHVNLTQELNDCACLEVRATDSDMCSYLKARTADHRILRRIVDHNPALEIHLVDTICNKANGMFLLARLQMDSLVNQTSARNIYRALEYLPERLNDTFDDAMSRAAAQPEEHSILAAQVISWIFYAKRPLSVVELREALAVELGDTRLDRSGCHEVDLSLDVCCGLVSIDEEDNVIRLVHYSLQQYLEDKWKAYNPRSKWGIATTCLTYLMLDDFSPEATEDIDGHRFFSYVASYWAEHVKGSLEKELEPLILRFFHSKEYNSLRFRDLENDTWPHEPSSLHLTAYWGLSHITRILVKQGADVHLEDAQKRKPLVCAALNGHGDVARTLLREGADVNTRDSSAATPLHAAVINDHVDIARLLLKLRADANAKDRDGSSPMCLAASNGNLQMMDLLLQMGANAEKNDERDVSPLELASRGGHAAAVQWLLVKGVDVNTKNTIPLTEAVYANQPHVVRILLDAGVHINNVNELGHTALGTAVK</sequence>
<comment type="caution">
    <text evidence="6">The sequence shown here is derived from an EMBL/GenBank/DDBJ whole genome shotgun (WGS) entry which is preliminary data.</text>
</comment>
<evidence type="ECO:0000259" key="4">
    <source>
        <dbReference type="Pfam" id="PF22939"/>
    </source>
</evidence>
<dbReference type="InterPro" id="IPR027417">
    <property type="entry name" value="P-loop_NTPase"/>
</dbReference>
<dbReference type="SUPFAM" id="SSF48403">
    <property type="entry name" value="Ankyrin repeat"/>
    <property type="match status" value="1"/>
</dbReference>
<evidence type="ECO:0000259" key="5">
    <source>
        <dbReference type="Pfam" id="PF24883"/>
    </source>
</evidence>
<feature type="repeat" description="ANK" evidence="2">
    <location>
        <begin position="817"/>
        <end position="849"/>
    </location>
</feature>
<dbReference type="Pfam" id="PF22939">
    <property type="entry name" value="WHD_GPIID"/>
    <property type="match status" value="1"/>
</dbReference>
<dbReference type="Pfam" id="PF12796">
    <property type="entry name" value="Ank_2"/>
    <property type="match status" value="2"/>
</dbReference>
<feature type="repeat" description="ANK" evidence="2">
    <location>
        <begin position="847"/>
        <end position="879"/>
    </location>
</feature>
<dbReference type="Gene3D" id="3.40.50.300">
    <property type="entry name" value="P-loop containing nucleotide triphosphate hydrolases"/>
    <property type="match status" value="1"/>
</dbReference>
<dbReference type="InterPro" id="IPR054471">
    <property type="entry name" value="GPIID_WHD"/>
</dbReference>
<evidence type="ECO:0000256" key="2">
    <source>
        <dbReference type="PROSITE-ProRule" id="PRU00023"/>
    </source>
</evidence>
<feature type="repeat" description="ANK" evidence="2">
    <location>
        <begin position="751"/>
        <end position="783"/>
    </location>
</feature>
<keyword evidence="2" id="KW-0040">ANK repeat</keyword>
<dbReference type="InterPro" id="IPR031348">
    <property type="entry name" value="PigL_N"/>
</dbReference>
<dbReference type="OrthoDB" id="195446at2759"/>
<feature type="repeat" description="ANK" evidence="2">
    <location>
        <begin position="685"/>
        <end position="717"/>
    </location>
</feature>
<dbReference type="PROSITE" id="PS50088">
    <property type="entry name" value="ANK_REPEAT"/>
    <property type="match status" value="6"/>
</dbReference>
<dbReference type="EMBL" id="CAJPDR010001113">
    <property type="protein sequence ID" value="CAF9943562.1"/>
    <property type="molecule type" value="Genomic_DNA"/>
</dbReference>
<feature type="domain" description="Nephrocystin 3-like N-terminal" evidence="5">
    <location>
        <begin position="265"/>
        <end position="409"/>
    </location>
</feature>
<dbReference type="AlphaFoldDB" id="A0A8H3PKR3"/>
<name>A0A8H3PKR3_9LECA</name>
<keyword evidence="1" id="KW-0677">Repeat</keyword>